<feature type="chain" id="PRO_5032321781" evidence="2">
    <location>
        <begin position="19"/>
        <end position="470"/>
    </location>
</feature>
<evidence type="ECO:0000313" key="5">
    <source>
        <dbReference type="Proteomes" id="UP000439780"/>
    </source>
</evidence>
<feature type="signal peptide" evidence="2">
    <location>
        <begin position="1"/>
        <end position="18"/>
    </location>
</feature>
<dbReference type="PANTHER" id="PTHR46825">
    <property type="entry name" value="D-ALANYL-D-ALANINE-CARBOXYPEPTIDASE/ENDOPEPTIDASE AMPH"/>
    <property type="match status" value="1"/>
</dbReference>
<feature type="transmembrane region" description="Helical" evidence="1">
    <location>
        <begin position="366"/>
        <end position="387"/>
    </location>
</feature>
<keyword evidence="2" id="KW-0732">Signal</keyword>
<evidence type="ECO:0000256" key="2">
    <source>
        <dbReference type="SAM" id="SignalP"/>
    </source>
</evidence>
<gene>
    <name evidence="4" type="ORF">GRI58_09970</name>
</gene>
<keyword evidence="1" id="KW-0472">Membrane</keyword>
<evidence type="ECO:0000259" key="3">
    <source>
        <dbReference type="Pfam" id="PF00144"/>
    </source>
</evidence>
<accession>A0A845AKS8</accession>
<dbReference type="InterPro" id="IPR001466">
    <property type="entry name" value="Beta-lactam-related"/>
</dbReference>
<dbReference type="GO" id="GO:0016787">
    <property type="term" value="F:hydrolase activity"/>
    <property type="evidence" value="ECO:0007669"/>
    <property type="project" value="UniProtKB-KW"/>
</dbReference>
<proteinExistence type="predicted"/>
<keyword evidence="1" id="KW-0812">Transmembrane</keyword>
<organism evidence="4 5">
    <name type="scientific">Qipengyuania algicida</name>
    <dbReference type="NCBI Taxonomy" id="1836209"/>
    <lineage>
        <taxon>Bacteria</taxon>
        <taxon>Pseudomonadati</taxon>
        <taxon>Pseudomonadota</taxon>
        <taxon>Alphaproteobacteria</taxon>
        <taxon>Sphingomonadales</taxon>
        <taxon>Erythrobacteraceae</taxon>
        <taxon>Qipengyuania</taxon>
    </lineage>
</organism>
<feature type="transmembrane region" description="Helical" evidence="1">
    <location>
        <begin position="399"/>
        <end position="422"/>
    </location>
</feature>
<dbReference type="Proteomes" id="UP000439780">
    <property type="component" value="Unassembled WGS sequence"/>
</dbReference>
<dbReference type="Gene3D" id="3.40.710.10">
    <property type="entry name" value="DD-peptidase/beta-lactamase superfamily"/>
    <property type="match status" value="1"/>
</dbReference>
<dbReference type="OrthoDB" id="7388225at2"/>
<sequence>MRLLLALFALFSTSGLQATAPGSSIDAFIKQELPASGAPGVAYAIVDNGEIRSGARGQTIAGGDQAVTPDTPFLIGSISKSFTALSIMQLAEAGKVDLDAGVATYLDVFRGRPSGAITVRQLLSHTSGYSTVQGNSMHDDETSSERELAEHVARVAEWEPAYLPGERWEYSNANYQVLGAVIEAMSGQDYASYVQDNILTPLGMSNSFVSDGREPGKIAVGHRPWFGGNRAYETGRTERANAPAGGIFASANDLALYLAMMVNGKDDIISAASKSAMLRPASEASPFYGLGWFIDDEARTAYHSGLVPGTETLATLAPAQHKGVVVLVNSNSGIGFGENLQLRNGVTARALGLEYSGEGSRFWQKVTYLMVVLLPGFYLASMIWAWLSRKKLRTKSGAAGMFSLWFPLLAMIVMAGVLMILIPRIFGGSIGLLLLFQPDFAWAMVVAAVIGPLWAIFRLSVAYWGRFNSA</sequence>
<dbReference type="InterPro" id="IPR012338">
    <property type="entry name" value="Beta-lactam/transpept-like"/>
</dbReference>
<dbReference type="SUPFAM" id="SSF56601">
    <property type="entry name" value="beta-lactamase/transpeptidase-like"/>
    <property type="match status" value="1"/>
</dbReference>
<keyword evidence="4" id="KW-0378">Hydrolase</keyword>
<dbReference type="AlphaFoldDB" id="A0A845AKS8"/>
<dbReference type="EMBL" id="WTYA01000007">
    <property type="protein sequence ID" value="MXP29146.1"/>
    <property type="molecule type" value="Genomic_DNA"/>
</dbReference>
<feature type="domain" description="Beta-lactamase-related" evidence="3">
    <location>
        <begin position="26"/>
        <end position="336"/>
    </location>
</feature>
<dbReference type="Pfam" id="PF00144">
    <property type="entry name" value="Beta-lactamase"/>
    <property type="match status" value="1"/>
</dbReference>
<protein>
    <submittedName>
        <fullName evidence="4">Serine hydrolase</fullName>
    </submittedName>
</protein>
<evidence type="ECO:0000313" key="4">
    <source>
        <dbReference type="EMBL" id="MXP29146.1"/>
    </source>
</evidence>
<dbReference type="InterPro" id="IPR050491">
    <property type="entry name" value="AmpC-like"/>
</dbReference>
<name>A0A845AKS8_9SPHN</name>
<reference evidence="4 5" key="1">
    <citation type="submission" date="2019-12" db="EMBL/GenBank/DDBJ databases">
        <title>Genomic-based taxomic classification of the family Erythrobacteraceae.</title>
        <authorList>
            <person name="Xu L."/>
        </authorList>
    </citation>
    <scope>NUCLEOTIDE SEQUENCE [LARGE SCALE GENOMIC DNA]</scope>
    <source>
        <strain evidence="4 5">KEMB 9005-328</strain>
    </source>
</reference>
<comment type="caution">
    <text evidence="4">The sequence shown here is derived from an EMBL/GenBank/DDBJ whole genome shotgun (WGS) entry which is preliminary data.</text>
</comment>
<dbReference type="PANTHER" id="PTHR46825:SF9">
    <property type="entry name" value="BETA-LACTAMASE-RELATED DOMAIN-CONTAINING PROTEIN"/>
    <property type="match status" value="1"/>
</dbReference>
<feature type="transmembrane region" description="Helical" evidence="1">
    <location>
        <begin position="442"/>
        <end position="464"/>
    </location>
</feature>
<keyword evidence="1" id="KW-1133">Transmembrane helix</keyword>
<keyword evidence="5" id="KW-1185">Reference proteome</keyword>
<evidence type="ECO:0000256" key="1">
    <source>
        <dbReference type="SAM" id="Phobius"/>
    </source>
</evidence>